<feature type="compositionally biased region" description="Low complexity" evidence="1">
    <location>
        <begin position="135"/>
        <end position="145"/>
    </location>
</feature>
<dbReference type="AlphaFoldDB" id="A0A167L4G2"/>
<dbReference type="Proteomes" id="UP000077315">
    <property type="component" value="Unassembled WGS sequence"/>
</dbReference>
<proteinExistence type="predicted"/>
<dbReference type="VEuPathDB" id="FungiDB:PHYBLDRAFT_149365"/>
<dbReference type="RefSeq" id="XP_018287617.1">
    <property type="nucleotide sequence ID" value="XM_018432263.1"/>
</dbReference>
<dbReference type="GeneID" id="28993169"/>
<sequence>METLAHLSERTKHPNDLLSLRLLKYLSFLWRGPDPNSILTCRPPNYPVVTLGIGWNLTCRSNQLQYWRQAYPFRCLGLCHVPNCPACRTLPICEVPSPAHELRLPVVDLAVNPYEPDTLQTTENSTEESDSINQARSTRSARSKASQYSHGPISIFHSLVRLSIAITSTCPWLVFRLLDILLSMIFNSTEDHYGNNK</sequence>
<keyword evidence="3" id="KW-1185">Reference proteome</keyword>
<protein>
    <submittedName>
        <fullName evidence="2">Uncharacterized protein</fullName>
    </submittedName>
</protein>
<dbReference type="OrthoDB" id="10575877at2759"/>
<accession>A0A167L4G2</accession>
<dbReference type="InParanoid" id="A0A167L4G2"/>
<reference evidence="3" key="1">
    <citation type="submission" date="2015-06" db="EMBL/GenBank/DDBJ databases">
        <title>Expansion of signal transduction pathways in fungi by whole-genome duplication.</title>
        <authorList>
            <consortium name="DOE Joint Genome Institute"/>
            <person name="Corrochano L.M."/>
            <person name="Kuo A."/>
            <person name="Marcet-Houben M."/>
            <person name="Polaino S."/>
            <person name="Salamov A."/>
            <person name="Villalobos J.M."/>
            <person name="Alvarez M.I."/>
            <person name="Avalos J."/>
            <person name="Benito E.P."/>
            <person name="Benoit I."/>
            <person name="Burger G."/>
            <person name="Camino L.P."/>
            <person name="Canovas D."/>
            <person name="Cerda-Olmedo E."/>
            <person name="Cheng J.-F."/>
            <person name="Dominguez A."/>
            <person name="Elias M."/>
            <person name="Eslava A.P."/>
            <person name="Glaser F."/>
            <person name="Grimwood J."/>
            <person name="Gutierrez G."/>
            <person name="Heitman J."/>
            <person name="Henrissat B."/>
            <person name="Iturriaga E.A."/>
            <person name="Lang B.F."/>
            <person name="Lavin J.L."/>
            <person name="Lee S."/>
            <person name="Li W."/>
            <person name="Lindquist E."/>
            <person name="Lopez-Garcia S."/>
            <person name="Luque E.M."/>
            <person name="Marcos A.T."/>
            <person name="Martin J."/>
            <person name="McCluskey K."/>
            <person name="Medina H.R."/>
            <person name="Miralles-Duran A."/>
            <person name="Miyazaki A."/>
            <person name="Munoz-Torres E."/>
            <person name="Oguiza J.A."/>
            <person name="Ohm R."/>
            <person name="Olmedo M."/>
            <person name="Orejas M."/>
            <person name="Ortiz-Castellanos L."/>
            <person name="Pisabarro A.G."/>
            <person name="Rodriguez-Romero J."/>
            <person name="Ruiz-Herrera J."/>
            <person name="Ruiz-Vazquez R."/>
            <person name="Sanz C."/>
            <person name="Schackwitz W."/>
            <person name="Schmutz J."/>
            <person name="Shahriari M."/>
            <person name="Shelest E."/>
            <person name="Silva-Franco F."/>
            <person name="Soanes D."/>
            <person name="Syed K."/>
            <person name="Tagua V.G."/>
            <person name="Talbot N.J."/>
            <person name="Thon M."/>
            <person name="De vries R.P."/>
            <person name="Wiebenga A."/>
            <person name="Yadav J.S."/>
            <person name="Braun E.L."/>
            <person name="Baker S."/>
            <person name="Garre V."/>
            <person name="Horwitz B."/>
            <person name="Torres-Martinez S."/>
            <person name="Idnurm A."/>
            <person name="Herrera-Estrella A."/>
            <person name="Gabaldon T."/>
            <person name="Grigoriev I.V."/>
        </authorList>
    </citation>
    <scope>NUCLEOTIDE SEQUENCE [LARGE SCALE GENOMIC DNA]</scope>
    <source>
        <strain evidence="3">NRRL 1555(-)</strain>
    </source>
</reference>
<dbReference type="EMBL" id="KV440991">
    <property type="protein sequence ID" value="OAD69577.1"/>
    <property type="molecule type" value="Genomic_DNA"/>
</dbReference>
<evidence type="ECO:0000313" key="2">
    <source>
        <dbReference type="EMBL" id="OAD69577.1"/>
    </source>
</evidence>
<evidence type="ECO:0000256" key="1">
    <source>
        <dbReference type="SAM" id="MobiDB-lite"/>
    </source>
</evidence>
<feature type="region of interest" description="Disordered" evidence="1">
    <location>
        <begin position="117"/>
        <end position="145"/>
    </location>
</feature>
<gene>
    <name evidence="2" type="ORF">PHYBLDRAFT_149365</name>
</gene>
<name>A0A167L4G2_PHYB8</name>
<organism evidence="2 3">
    <name type="scientific">Phycomyces blakesleeanus (strain ATCC 8743b / DSM 1359 / FGSC 10004 / NBRC 33097 / NRRL 1555)</name>
    <dbReference type="NCBI Taxonomy" id="763407"/>
    <lineage>
        <taxon>Eukaryota</taxon>
        <taxon>Fungi</taxon>
        <taxon>Fungi incertae sedis</taxon>
        <taxon>Mucoromycota</taxon>
        <taxon>Mucoromycotina</taxon>
        <taxon>Mucoromycetes</taxon>
        <taxon>Mucorales</taxon>
        <taxon>Phycomycetaceae</taxon>
        <taxon>Phycomyces</taxon>
    </lineage>
</organism>
<evidence type="ECO:0000313" key="3">
    <source>
        <dbReference type="Proteomes" id="UP000077315"/>
    </source>
</evidence>